<evidence type="ECO:0000313" key="3">
    <source>
        <dbReference type="EMBL" id="KGA03586.1"/>
    </source>
</evidence>
<name>A0A094PNM4_9ZZZZ</name>
<dbReference type="SUPFAM" id="SSF53756">
    <property type="entry name" value="UDP-Glycosyltransferase/glycogen phosphorylase"/>
    <property type="match status" value="1"/>
</dbReference>
<protein>
    <recommendedName>
        <fullName evidence="2">Glycosyl transferase family 1 domain-containing protein</fullName>
    </recommendedName>
</protein>
<organism evidence="3">
    <name type="scientific">freshwater metagenome</name>
    <dbReference type="NCBI Taxonomy" id="449393"/>
    <lineage>
        <taxon>unclassified sequences</taxon>
        <taxon>metagenomes</taxon>
        <taxon>ecological metagenomes</taxon>
    </lineage>
</organism>
<evidence type="ECO:0000259" key="2">
    <source>
        <dbReference type="Pfam" id="PF00534"/>
    </source>
</evidence>
<keyword evidence="1" id="KW-0808">Transferase</keyword>
<dbReference type="InterPro" id="IPR001296">
    <property type="entry name" value="Glyco_trans_1"/>
</dbReference>
<dbReference type="Pfam" id="PF00534">
    <property type="entry name" value="Glycos_transf_1"/>
    <property type="match status" value="1"/>
</dbReference>
<dbReference type="PANTHER" id="PTHR46401">
    <property type="entry name" value="GLYCOSYLTRANSFERASE WBBK-RELATED"/>
    <property type="match status" value="1"/>
</dbReference>
<gene>
    <name evidence="3" type="ORF">GM49_1440</name>
</gene>
<dbReference type="PANTHER" id="PTHR46401:SF2">
    <property type="entry name" value="GLYCOSYLTRANSFERASE WBBK-RELATED"/>
    <property type="match status" value="1"/>
</dbReference>
<reference evidence="3" key="1">
    <citation type="submission" date="2014-05" db="EMBL/GenBank/DDBJ databases">
        <title>Key roles for freshwater Actinobacteria revealed by deep metagenomic sequencing.</title>
        <authorList>
            <person name="Ghai R."/>
            <person name="Mizuno C.M."/>
            <person name="Picazo A."/>
            <person name="Camacho A."/>
            <person name="Rodriguez-Valera F."/>
        </authorList>
    </citation>
    <scope>NUCLEOTIDE SEQUENCE</scope>
</reference>
<dbReference type="EMBL" id="JNSJ01000010">
    <property type="protein sequence ID" value="KGA03586.1"/>
    <property type="molecule type" value="Genomic_DNA"/>
</dbReference>
<comment type="caution">
    <text evidence="3">The sequence shown here is derived from an EMBL/GenBank/DDBJ whole genome shotgun (WGS) entry which is preliminary data.</text>
</comment>
<dbReference type="Gene3D" id="3.40.50.2000">
    <property type="entry name" value="Glycogen Phosphorylase B"/>
    <property type="match status" value="2"/>
</dbReference>
<feature type="domain" description="Glycosyl transferase family 1" evidence="2">
    <location>
        <begin position="4"/>
        <end position="85"/>
    </location>
</feature>
<dbReference type="GO" id="GO:0009103">
    <property type="term" value="P:lipopolysaccharide biosynthetic process"/>
    <property type="evidence" value="ECO:0007669"/>
    <property type="project" value="TreeGrafter"/>
</dbReference>
<sequence>KEPVSRSELADWYRASDLVCVPSYSESFGLVALEAQACGTPVIASAVGGLRTAVSDGISGILVDGHNPKAWASVVSRLIAEPQRRVLLSMGALDHSKKFGWENTARQTLDVYDWVLSKPKSNPLWVAQ</sequence>
<proteinExistence type="predicted"/>
<evidence type="ECO:0000256" key="1">
    <source>
        <dbReference type="ARBA" id="ARBA00022679"/>
    </source>
</evidence>
<dbReference type="GO" id="GO:0016757">
    <property type="term" value="F:glycosyltransferase activity"/>
    <property type="evidence" value="ECO:0007669"/>
    <property type="project" value="InterPro"/>
</dbReference>
<dbReference type="AlphaFoldDB" id="A0A094PNM4"/>
<accession>A0A094PNM4</accession>
<feature type="non-terminal residue" evidence="3">
    <location>
        <position position="1"/>
    </location>
</feature>